<comment type="caution">
    <text evidence="2">The sequence shown here is derived from an EMBL/GenBank/DDBJ whole genome shotgun (WGS) entry which is preliminary data.</text>
</comment>
<dbReference type="InterPro" id="IPR036872">
    <property type="entry name" value="CH_dom_sf"/>
</dbReference>
<dbReference type="SUPFAM" id="SSF47576">
    <property type="entry name" value="Calponin-homology domain, CH-domain"/>
    <property type="match status" value="1"/>
</dbReference>
<dbReference type="GO" id="GO:0015629">
    <property type="term" value="C:actin cytoskeleton"/>
    <property type="evidence" value="ECO:0007669"/>
    <property type="project" value="TreeGrafter"/>
</dbReference>
<dbReference type="SMART" id="SM00033">
    <property type="entry name" value="CH"/>
    <property type="match status" value="1"/>
</dbReference>
<dbReference type="Pfam" id="PF00307">
    <property type="entry name" value="CH"/>
    <property type="match status" value="1"/>
</dbReference>
<dbReference type="PANTHER" id="PTHR47385">
    <property type="entry name" value="CALPONIN"/>
    <property type="match status" value="1"/>
</dbReference>
<dbReference type="EMBL" id="AJWJ01000811">
    <property type="protein sequence ID" value="KAF2068878.1"/>
    <property type="molecule type" value="Genomic_DNA"/>
</dbReference>
<name>A0A8J4UVI3_9MYCE</name>
<proteinExistence type="predicted"/>
<dbReference type="InterPro" id="IPR001997">
    <property type="entry name" value="Calponin/LIMCH1"/>
</dbReference>
<dbReference type="InterPro" id="IPR003096">
    <property type="entry name" value="SM22_calponin"/>
</dbReference>
<sequence length="172" mass="18786">MSKNTYDPNYNFGLDADLAAKREATYDKSLEDTTRQWVEGIVGEKVEGDFFEGIRNGIYLCKLGNKIKPGSCKSTVSKMPFVLMENINSFLNFCKSLGVATTDLFMTVDLWELQNKNQVIQTLQAVKRITSGSKPAGRTAPSQPTTSTQFCGNCGNKATPGANFCGSCGNKI</sequence>
<dbReference type="GO" id="GO:0051015">
    <property type="term" value="F:actin filament binding"/>
    <property type="evidence" value="ECO:0007669"/>
    <property type="project" value="TreeGrafter"/>
</dbReference>
<dbReference type="OrthoDB" id="17088at2759"/>
<evidence type="ECO:0000259" key="1">
    <source>
        <dbReference type="PROSITE" id="PS50021"/>
    </source>
</evidence>
<reference evidence="2" key="1">
    <citation type="submission" date="2020-01" db="EMBL/GenBank/DDBJ databases">
        <title>Development of genomics and gene disruption for Polysphondylium violaceum indicates a role for the polyketide synthase stlB in stalk morphogenesis.</title>
        <authorList>
            <person name="Narita B."/>
            <person name="Kawabe Y."/>
            <person name="Kin K."/>
            <person name="Saito T."/>
            <person name="Gibbs R."/>
            <person name="Kuspa A."/>
            <person name="Muzny D."/>
            <person name="Queller D."/>
            <person name="Richards S."/>
            <person name="Strassman J."/>
            <person name="Sucgang R."/>
            <person name="Worley K."/>
            <person name="Schaap P."/>
        </authorList>
    </citation>
    <scope>NUCLEOTIDE SEQUENCE</scope>
    <source>
        <strain evidence="2">QSvi11</strain>
    </source>
</reference>
<dbReference type="GO" id="GO:0007015">
    <property type="term" value="P:actin filament organization"/>
    <property type="evidence" value="ECO:0007669"/>
    <property type="project" value="TreeGrafter"/>
</dbReference>
<dbReference type="AlphaFoldDB" id="A0A8J4UVI3"/>
<organism evidence="2 3">
    <name type="scientific">Polysphondylium violaceum</name>
    <dbReference type="NCBI Taxonomy" id="133409"/>
    <lineage>
        <taxon>Eukaryota</taxon>
        <taxon>Amoebozoa</taxon>
        <taxon>Evosea</taxon>
        <taxon>Eumycetozoa</taxon>
        <taxon>Dictyostelia</taxon>
        <taxon>Dictyosteliales</taxon>
        <taxon>Dictyosteliaceae</taxon>
        <taxon>Polysphondylium</taxon>
    </lineage>
</organism>
<dbReference type="PRINTS" id="PR00889">
    <property type="entry name" value="CALPONIN"/>
</dbReference>
<dbReference type="PROSITE" id="PS50021">
    <property type="entry name" value="CH"/>
    <property type="match status" value="1"/>
</dbReference>
<keyword evidence="3" id="KW-1185">Reference proteome</keyword>
<evidence type="ECO:0000313" key="3">
    <source>
        <dbReference type="Proteomes" id="UP000695562"/>
    </source>
</evidence>
<evidence type="ECO:0000313" key="2">
    <source>
        <dbReference type="EMBL" id="KAF2068878.1"/>
    </source>
</evidence>
<dbReference type="InterPro" id="IPR001715">
    <property type="entry name" value="CH_dom"/>
</dbReference>
<dbReference type="GO" id="GO:0031032">
    <property type="term" value="P:actomyosin structure organization"/>
    <property type="evidence" value="ECO:0007669"/>
    <property type="project" value="InterPro"/>
</dbReference>
<gene>
    <name evidence="2" type="ORF">CYY_009799</name>
</gene>
<dbReference type="InterPro" id="IPR050606">
    <property type="entry name" value="Calponin-like"/>
</dbReference>
<protein>
    <recommendedName>
        <fullName evidence="1">Calponin-homology (CH) domain-containing protein</fullName>
    </recommendedName>
</protein>
<dbReference type="Proteomes" id="UP000695562">
    <property type="component" value="Unassembled WGS sequence"/>
</dbReference>
<dbReference type="Gene3D" id="1.10.418.10">
    <property type="entry name" value="Calponin-like domain"/>
    <property type="match status" value="1"/>
</dbReference>
<feature type="domain" description="Calponin-homology (CH)" evidence="1">
    <location>
        <begin position="28"/>
        <end position="130"/>
    </location>
</feature>
<dbReference type="PANTHER" id="PTHR47385:SF14">
    <property type="entry name" value="TRANSGELIN"/>
    <property type="match status" value="1"/>
</dbReference>
<dbReference type="PRINTS" id="PR00888">
    <property type="entry name" value="SM22CALPONIN"/>
</dbReference>
<accession>A0A8J4UVI3</accession>